<dbReference type="InterPro" id="IPR023459">
    <property type="entry name" value="Tscrpt_elong_fac_GreA/B_fam"/>
</dbReference>
<dbReference type="GO" id="GO:0070063">
    <property type="term" value="F:RNA polymerase binding"/>
    <property type="evidence" value="ECO:0007669"/>
    <property type="project" value="InterPro"/>
</dbReference>
<dbReference type="Pfam" id="PF01272">
    <property type="entry name" value="GreA_GreB"/>
    <property type="match status" value="1"/>
</dbReference>
<dbReference type="InterPro" id="IPR029462">
    <property type="entry name" value="Rnk_N"/>
</dbReference>
<dbReference type="PANTHER" id="PTHR30437">
    <property type="entry name" value="TRANSCRIPTION ELONGATION FACTOR GREA"/>
    <property type="match status" value="1"/>
</dbReference>
<dbReference type="Pfam" id="PF14760">
    <property type="entry name" value="Rnk_N"/>
    <property type="match status" value="1"/>
</dbReference>
<evidence type="ECO:0000259" key="2">
    <source>
        <dbReference type="Pfam" id="PF14760"/>
    </source>
</evidence>
<dbReference type="SUPFAM" id="SSF54534">
    <property type="entry name" value="FKBP-like"/>
    <property type="match status" value="1"/>
</dbReference>
<reference evidence="4" key="1">
    <citation type="journal article" date="2018" name="Front. Microbiol.">
        <title>Genome-Based Analysis Reveals the Taxonomy and Diversity of the Family Idiomarinaceae.</title>
        <authorList>
            <person name="Liu Y."/>
            <person name="Lai Q."/>
            <person name="Shao Z."/>
        </authorList>
    </citation>
    <scope>NUCLEOTIDE SEQUENCE [LARGE SCALE GENOMIC DNA]</scope>
    <source>
        <strain evidence="4">GBPy7</strain>
    </source>
</reference>
<evidence type="ECO:0000313" key="4">
    <source>
        <dbReference type="Proteomes" id="UP000288395"/>
    </source>
</evidence>
<keyword evidence="3" id="KW-0808">Transferase</keyword>
<dbReference type="GO" id="GO:0016301">
    <property type="term" value="F:kinase activity"/>
    <property type="evidence" value="ECO:0007669"/>
    <property type="project" value="UniProtKB-KW"/>
</dbReference>
<dbReference type="GO" id="GO:0003677">
    <property type="term" value="F:DNA binding"/>
    <property type="evidence" value="ECO:0007669"/>
    <property type="project" value="InterPro"/>
</dbReference>
<sequence>MPEPNVQPTLILSELDVIRIESLIEKTPGLSKQVAALETELGRAKVVKPQEIPADVVTMNSRVRFRIVETNKEFEKTLVYPKDLANVAESISIFAPIGSAILGVRVGETIEWPTQHGVSHVEVIDIVFQPERDGDFTS</sequence>
<protein>
    <submittedName>
        <fullName evidence="3">Nucleoside diphosphate kinase regulator</fullName>
    </submittedName>
</protein>
<name>A0A432VQL0_9GAMM</name>
<dbReference type="InterPro" id="IPR001437">
    <property type="entry name" value="Tscrpt_elong_fac_GreA/B_C"/>
</dbReference>
<dbReference type="Gene3D" id="1.10.286.20">
    <property type="match status" value="1"/>
</dbReference>
<dbReference type="GO" id="GO:0032784">
    <property type="term" value="P:regulation of DNA-templated transcription elongation"/>
    <property type="evidence" value="ECO:0007669"/>
    <property type="project" value="InterPro"/>
</dbReference>
<feature type="domain" description="Regulator of nucleoside diphosphate kinase N-terminal" evidence="2">
    <location>
        <begin position="8"/>
        <end position="47"/>
    </location>
</feature>
<dbReference type="FunFam" id="3.10.50.30:FF:000002">
    <property type="entry name" value="Regulator of nucleoside diphosphate kinase"/>
    <property type="match status" value="1"/>
</dbReference>
<gene>
    <name evidence="3" type="ORF">CWE08_11275</name>
</gene>
<dbReference type="PANTHER" id="PTHR30437:SF5">
    <property type="entry name" value="REGULATOR OF NUCLEOSIDE DIPHOSPHATE KINASE"/>
    <property type="match status" value="1"/>
</dbReference>
<evidence type="ECO:0000313" key="3">
    <source>
        <dbReference type="EMBL" id="RUO18492.1"/>
    </source>
</evidence>
<dbReference type="EMBL" id="PIPJ01000011">
    <property type="protein sequence ID" value="RUO18492.1"/>
    <property type="molecule type" value="Genomic_DNA"/>
</dbReference>
<organism evidence="3 4">
    <name type="scientific">Aliidiomarina iranensis</name>
    <dbReference type="NCBI Taxonomy" id="1434071"/>
    <lineage>
        <taxon>Bacteria</taxon>
        <taxon>Pseudomonadati</taxon>
        <taxon>Pseudomonadota</taxon>
        <taxon>Gammaproteobacteria</taxon>
        <taxon>Alteromonadales</taxon>
        <taxon>Idiomarinaceae</taxon>
        <taxon>Aliidiomarina</taxon>
    </lineage>
</organism>
<dbReference type="OrthoDB" id="192847at2"/>
<dbReference type="Gene3D" id="3.10.50.30">
    <property type="entry name" value="Transcription elongation factor, GreA/GreB, C-terminal domain"/>
    <property type="match status" value="1"/>
</dbReference>
<keyword evidence="3" id="KW-0418">Kinase</keyword>
<evidence type="ECO:0000259" key="1">
    <source>
        <dbReference type="Pfam" id="PF01272"/>
    </source>
</evidence>
<dbReference type="InterPro" id="IPR036953">
    <property type="entry name" value="GreA/GreB_C_sf"/>
</dbReference>
<dbReference type="AlphaFoldDB" id="A0A432VQL0"/>
<dbReference type="RefSeq" id="WP_126768298.1">
    <property type="nucleotide sequence ID" value="NZ_PIPJ01000011.1"/>
</dbReference>
<dbReference type="NCBIfam" id="NF004396">
    <property type="entry name" value="PRK05753.1"/>
    <property type="match status" value="1"/>
</dbReference>
<comment type="caution">
    <text evidence="3">The sequence shown here is derived from an EMBL/GenBank/DDBJ whole genome shotgun (WGS) entry which is preliminary data.</text>
</comment>
<dbReference type="GO" id="GO:0006354">
    <property type="term" value="P:DNA-templated transcription elongation"/>
    <property type="evidence" value="ECO:0007669"/>
    <property type="project" value="TreeGrafter"/>
</dbReference>
<keyword evidence="4" id="KW-1185">Reference proteome</keyword>
<accession>A0A432VQL0</accession>
<dbReference type="Proteomes" id="UP000288395">
    <property type="component" value="Unassembled WGS sequence"/>
</dbReference>
<proteinExistence type="predicted"/>
<feature type="domain" description="Transcription elongation factor GreA/GreB C-terminal" evidence="1">
    <location>
        <begin position="53"/>
        <end position="126"/>
    </location>
</feature>